<evidence type="ECO:0000313" key="3">
    <source>
        <dbReference type="EMBL" id="KAA6411511.1"/>
    </source>
</evidence>
<feature type="region of interest" description="Disordered" evidence="1">
    <location>
        <begin position="192"/>
        <end position="240"/>
    </location>
</feature>
<dbReference type="OrthoDB" id="5427699at2759"/>
<sequence length="343" mass="36546">MRLLRAVLFGVFGKGQVAGFAPSSEHDPGPAVSHRSPRGDQVHGIRPSTMAMTSPRIESPLNASRNSKTIPSYTSPPRFYSELPLQESVSSASPIPASPRVSSISALLPTPQYIDQIKAVIEQQRQLHEKERALWITETHALQDKVAQLEASLRRYQERNGDSGVIFPLDDRSGTTFGTFGGFPLATASKSTTASTGNEFWRGAGGKSDAVPTRTFSDPTSSRPKPENKQMPSIPEDAISYHPGRALSADTTIAALPRQHPPLNQTIDGIIFKPTTLSLPTTKPALPLDESPSPSHSSPPAPSAAPSTSALTHSIPHPTTPTSKTQVTRPAPAALCPPPSTAL</sequence>
<evidence type="ECO:0000256" key="2">
    <source>
        <dbReference type="SAM" id="SignalP"/>
    </source>
</evidence>
<feature type="compositionally biased region" description="Low complexity" evidence="1">
    <location>
        <begin position="281"/>
        <end position="296"/>
    </location>
</feature>
<dbReference type="Proteomes" id="UP000324767">
    <property type="component" value="Unassembled WGS sequence"/>
</dbReference>
<reference evidence="3 4" key="1">
    <citation type="submission" date="2019-09" db="EMBL/GenBank/DDBJ databases">
        <title>The hologenome of the rock-dwelling lichen Lasallia pustulata.</title>
        <authorList>
            <person name="Greshake Tzovaras B."/>
            <person name="Segers F."/>
            <person name="Bicker A."/>
            <person name="Dal Grande F."/>
            <person name="Otte J."/>
            <person name="Hankeln T."/>
            <person name="Schmitt I."/>
            <person name="Ebersberger I."/>
        </authorList>
    </citation>
    <scope>NUCLEOTIDE SEQUENCE [LARGE SCALE GENOMIC DNA]</scope>
    <source>
        <strain evidence="3">A1-1</strain>
    </source>
</reference>
<feature type="compositionally biased region" description="Polar residues" evidence="1">
    <location>
        <begin position="214"/>
        <end position="223"/>
    </location>
</feature>
<feature type="signal peptide" evidence="2">
    <location>
        <begin position="1"/>
        <end position="19"/>
    </location>
</feature>
<dbReference type="AlphaFoldDB" id="A0A5M8PSD2"/>
<feature type="compositionally biased region" description="Polar residues" evidence="1">
    <location>
        <begin position="61"/>
        <end position="75"/>
    </location>
</feature>
<proteinExistence type="predicted"/>
<feature type="region of interest" description="Disordered" evidence="1">
    <location>
        <begin position="19"/>
        <end position="75"/>
    </location>
</feature>
<feature type="chain" id="PRO_5024270853" evidence="2">
    <location>
        <begin position="20"/>
        <end position="343"/>
    </location>
</feature>
<name>A0A5M8PSD2_9LECA</name>
<dbReference type="EMBL" id="VXIT01000007">
    <property type="protein sequence ID" value="KAA6411511.1"/>
    <property type="molecule type" value="Genomic_DNA"/>
</dbReference>
<feature type="region of interest" description="Disordered" evidence="1">
    <location>
        <begin position="281"/>
        <end position="343"/>
    </location>
</feature>
<accession>A0A5M8PSD2</accession>
<evidence type="ECO:0000256" key="1">
    <source>
        <dbReference type="SAM" id="MobiDB-lite"/>
    </source>
</evidence>
<gene>
    <name evidence="3" type="ORF">FRX48_04791</name>
</gene>
<evidence type="ECO:0000313" key="4">
    <source>
        <dbReference type="Proteomes" id="UP000324767"/>
    </source>
</evidence>
<keyword evidence="2" id="KW-0732">Signal</keyword>
<comment type="caution">
    <text evidence="3">The sequence shown here is derived from an EMBL/GenBank/DDBJ whole genome shotgun (WGS) entry which is preliminary data.</text>
</comment>
<organism evidence="3 4">
    <name type="scientific">Lasallia pustulata</name>
    <dbReference type="NCBI Taxonomy" id="136370"/>
    <lineage>
        <taxon>Eukaryota</taxon>
        <taxon>Fungi</taxon>
        <taxon>Dikarya</taxon>
        <taxon>Ascomycota</taxon>
        <taxon>Pezizomycotina</taxon>
        <taxon>Lecanoromycetes</taxon>
        <taxon>OSLEUM clade</taxon>
        <taxon>Umbilicariomycetidae</taxon>
        <taxon>Umbilicariales</taxon>
        <taxon>Umbilicariaceae</taxon>
        <taxon>Lasallia</taxon>
    </lineage>
</organism>
<protein>
    <submittedName>
        <fullName evidence="3">Uncharacterized protein</fullName>
    </submittedName>
</protein>
<feature type="compositionally biased region" description="Low complexity" evidence="1">
    <location>
        <begin position="304"/>
        <end position="325"/>
    </location>
</feature>